<dbReference type="PANTHER" id="PTHR43466">
    <property type="entry name" value="2-OXO-4-HYDROXY-4-CARBOXY-5-UREIDOIMIDAZOLINE DECARBOXYLASE-RELATED"/>
    <property type="match status" value="1"/>
</dbReference>
<dbReference type="NCBIfam" id="TIGR02962">
    <property type="entry name" value="hdxy_isourate"/>
    <property type="match status" value="1"/>
</dbReference>
<dbReference type="NCBIfam" id="TIGR03164">
    <property type="entry name" value="UHCUDC"/>
    <property type="match status" value="1"/>
</dbReference>
<dbReference type="SUPFAM" id="SSF49472">
    <property type="entry name" value="Transthyretin (synonym: prealbumin)"/>
    <property type="match status" value="1"/>
</dbReference>
<dbReference type="OrthoDB" id="9800909at2"/>
<dbReference type="KEGG" id="mno:Mnod_5814"/>
<dbReference type="Gene3D" id="1.10.3330.10">
    <property type="entry name" value="Oxo-4-hydroxy-4-carboxy-5-ureidoimidazoline decarboxylase"/>
    <property type="match status" value="1"/>
</dbReference>
<keyword evidence="6 10" id="KW-0378">Hydrolase</keyword>
<evidence type="ECO:0000313" key="11">
    <source>
        <dbReference type="Proteomes" id="UP000008207"/>
    </source>
</evidence>
<dbReference type="GO" id="GO:0000255">
    <property type="term" value="P:allantoin metabolic process"/>
    <property type="evidence" value="ECO:0007669"/>
    <property type="project" value="InterPro"/>
</dbReference>
<name>B8IRU2_METNO</name>
<gene>
    <name evidence="10" type="ordered locus">Mnod_5814</name>
</gene>
<keyword evidence="7" id="KW-0456">Lyase</keyword>
<keyword evidence="5" id="KW-0210">Decarboxylase</keyword>
<dbReference type="InterPro" id="IPR014306">
    <property type="entry name" value="Hydroxyisourate_hydrolase"/>
</dbReference>
<comment type="catalytic activity">
    <reaction evidence="1">
        <text>5-hydroxyisourate + H2O = 5-hydroxy-2-oxo-4-ureido-2,5-dihydro-1H-imidazole-5-carboxylate + H(+)</text>
        <dbReference type="Rhea" id="RHEA:23736"/>
        <dbReference type="ChEBI" id="CHEBI:15377"/>
        <dbReference type="ChEBI" id="CHEBI:15378"/>
        <dbReference type="ChEBI" id="CHEBI:18072"/>
        <dbReference type="ChEBI" id="CHEBI:58639"/>
        <dbReference type="EC" id="3.5.2.17"/>
    </reaction>
</comment>
<dbReference type="eggNOG" id="COG3195">
    <property type="taxonomic scope" value="Bacteria"/>
</dbReference>
<evidence type="ECO:0000313" key="10">
    <source>
        <dbReference type="EMBL" id="ACL60642.1"/>
    </source>
</evidence>
<dbReference type="InterPro" id="IPR036817">
    <property type="entry name" value="Transthyretin/HIU_hydrolase_sf"/>
</dbReference>
<protein>
    <submittedName>
        <fullName evidence="10">Hydroxyisourate hydrolase</fullName>
    </submittedName>
</protein>
<dbReference type="AlphaFoldDB" id="B8IRU2"/>
<dbReference type="GO" id="GO:0019628">
    <property type="term" value="P:urate catabolic process"/>
    <property type="evidence" value="ECO:0007669"/>
    <property type="project" value="UniProtKB-UniPathway"/>
</dbReference>
<evidence type="ECO:0000256" key="1">
    <source>
        <dbReference type="ARBA" id="ARBA00001043"/>
    </source>
</evidence>
<sequence length="279" mass="30124">MRTTLDALNAASPEAFAGFAGDLFAGAAWVGERAARARPFPTVAALHAALLAAASDASPEERRDLVRGFPDLAAELAEDGFDRLPAAEAETLARFSAAYRARFGFPFVLCTRRRTREAILDSLEARLSGDTETELAAALAEIGHITRLRLVDRVEGPGPPPTTGRLSTHILDTHGGRPAAGVALRLYVVGRGGRRLLDSRTTNADGRTDTPLLAGTPLRAGRYEIEFDIGPYFRGQVDPAVRNLFLETVPVRFGIDEPEGHYHVAMIATPWSYTVYRGS</sequence>
<dbReference type="InterPro" id="IPR023416">
    <property type="entry name" value="Transthyretin/HIU_hydrolase_d"/>
</dbReference>
<comment type="catalytic activity">
    <reaction evidence="2">
        <text>5-hydroxy-2-oxo-4-ureido-2,5-dihydro-1H-imidazole-5-carboxylate + H(+) = (S)-allantoin + CO2</text>
        <dbReference type="Rhea" id="RHEA:26301"/>
        <dbReference type="ChEBI" id="CHEBI:15378"/>
        <dbReference type="ChEBI" id="CHEBI:15678"/>
        <dbReference type="ChEBI" id="CHEBI:16526"/>
        <dbReference type="ChEBI" id="CHEBI:58639"/>
        <dbReference type="EC" id="4.1.1.97"/>
    </reaction>
</comment>
<dbReference type="GO" id="GO:0033971">
    <property type="term" value="F:hydroxyisourate hydrolase activity"/>
    <property type="evidence" value="ECO:0007669"/>
    <property type="project" value="UniProtKB-EC"/>
</dbReference>
<evidence type="ECO:0000256" key="3">
    <source>
        <dbReference type="ARBA" id="ARBA00004754"/>
    </source>
</evidence>
<dbReference type="InterPro" id="IPR036778">
    <property type="entry name" value="OHCU_decarboxylase_sf"/>
</dbReference>
<keyword evidence="11" id="KW-1185">Reference proteome</keyword>
<dbReference type="eggNOG" id="COG2351">
    <property type="taxonomic scope" value="Bacteria"/>
</dbReference>
<dbReference type="InterPro" id="IPR018020">
    <property type="entry name" value="OHCU_decarboxylase"/>
</dbReference>
<feature type="domain" description="Oxo-4-hydroxy-4-carboxy-5-ureidoimidazoline decarboxylase" evidence="9">
    <location>
        <begin position="9"/>
        <end position="150"/>
    </location>
</feature>
<dbReference type="Proteomes" id="UP000008207">
    <property type="component" value="Chromosome"/>
</dbReference>
<dbReference type="CDD" id="cd05822">
    <property type="entry name" value="TLP_HIUase"/>
    <property type="match status" value="1"/>
</dbReference>
<reference evidence="10 11" key="1">
    <citation type="submission" date="2009-01" db="EMBL/GenBank/DDBJ databases">
        <title>Complete sequence of chromosome of Methylobacterium nodulans ORS 2060.</title>
        <authorList>
            <consortium name="US DOE Joint Genome Institute"/>
            <person name="Lucas S."/>
            <person name="Copeland A."/>
            <person name="Lapidus A."/>
            <person name="Glavina del Rio T."/>
            <person name="Dalin E."/>
            <person name="Tice H."/>
            <person name="Bruce D."/>
            <person name="Goodwin L."/>
            <person name="Pitluck S."/>
            <person name="Sims D."/>
            <person name="Brettin T."/>
            <person name="Detter J.C."/>
            <person name="Han C."/>
            <person name="Larimer F."/>
            <person name="Land M."/>
            <person name="Hauser L."/>
            <person name="Kyrpides N."/>
            <person name="Ivanova N."/>
            <person name="Marx C.J."/>
            <person name="Richardson P."/>
        </authorList>
    </citation>
    <scope>NUCLEOTIDE SEQUENCE [LARGE SCALE GENOMIC DNA]</scope>
    <source>
        <strain evidence="11">LMG 21967 / CNCM I-2342 / ORS 2060</strain>
    </source>
</reference>
<evidence type="ECO:0000256" key="4">
    <source>
        <dbReference type="ARBA" id="ARBA00022631"/>
    </source>
</evidence>
<dbReference type="HOGENOM" id="CLU_924111_0_0_5"/>
<evidence type="ECO:0000259" key="9">
    <source>
        <dbReference type="Pfam" id="PF09349"/>
    </source>
</evidence>
<dbReference type="UniPathway" id="UPA00394">
    <property type="reaction ID" value="UER00652"/>
</dbReference>
<evidence type="ECO:0000256" key="5">
    <source>
        <dbReference type="ARBA" id="ARBA00022793"/>
    </source>
</evidence>
<dbReference type="Pfam" id="PF09349">
    <property type="entry name" value="OHCU_decarbox"/>
    <property type="match status" value="1"/>
</dbReference>
<keyword evidence="4" id="KW-0659">Purine metabolism</keyword>
<dbReference type="STRING" id="460265.Mnod_5814"/>
<dbReference type="PANTHER" id="PTHR43466:SF1">
    <property type="entry name" value="2-OXO-4-HYDROXY-4-CARBOXY-5-UREIDOIMIDAZOLINE DECARBOXYLASE-RELATED"/>
    <property type="match status" value="1"/>
</dbReference>
<dbReference type="Pfam" id="PF00576">
    <property type="entry name" value="Transthyretin"/>
    <property type="match status" value="1"/>
</dbReference>
<dbReference type="EMBL" id="CP001349">
    <property type="protein sequence ID" value="ACL60642.1"/>
    <property type="molecule type" value="Genomic_DNA"/>
</dbReference>
<organism evidence="10 11">
    <name type="scientific">Methylobacterium nodulans (strain LMG 21967 / CNCM I-2342 / ORS 2060)</name>
    <dbReference type="NCBI Taxonomy" id="460265"/>
    <lineage>
        <taxon>Bacteria</taxon>
        <taxon>Pseudomonadati</taxon>
        <taxon>Pseudomonadota</taxon>
        <taxon>Alphaproteobacteria</taxon>
        <taxon>Hyphomicrobiales</taxon>
        <taxon>Methylobacteriaceae</taxon>
        <taxon>Methylobacterium</taxon>
    </lineage>
</organism>
<feature type="domain" description="Transthyretin/hydroxyisourate hydrolase" evidence="8">
    <location>
        <begin position="166"/>
        <end position="278"/>
    </location>
</feature>
<dbReference type="Gene3D" id="2.60.40.180">
    <property type="entry name" value="Transthyretin/hydroxyisourate hydrolase domain"/>
    <property type="match status" value="1"/>
</dbReference>
<dbReference type="SUPFAM" id="SSF158694">
    <property type="entry name" value="UraD-Like"/>
    <property type="match status" value="1"/>
</dbReference>
<dbReference type="GO" id="GO:0006144">
    <property type="term" value="P:purine nucleobase metabolic process"/>
    <property type="evidence" value="ECO:0007669"/>
    <property type="project" value="UniProtKB-KW"/>
</dbReference>
<evidence type="ECO:0000259" key="8">
    <source>
        <dbReference type="Pfam" id="PF00576"/>
    </source>
</evidence>
<dbReference type="GO" id="GO:0051997">
    <property type="term" value="F:2-oxo-4-hydroxy-4-carboxy-5-ureidoimidazoline decarboxylase activity"/>
    <property type="evidence" value="ECO:0007669"/>
    <property type="project" value="UniProtKB-EC"/>
</dbReference>
<dbReference type="RefSeq" id="WP_015932241.1">
    <property type="nucleotide sequence ID" value="NC_011894.1"/>
</dbReference>
<dbReference type="InterPro" id="IPR017580">
    <property type="entry name" value="OHCU_decarboxylase-1"/>
</dbReference>
<evidence type="ECO:0000256" key="6">
    <source>
        <dbReference type="ARBA" id="ARBA00022801"/>
    </source>
</evidence>
<proteinExistence type="predicted"/>
<accession>B8IRU2</accession>
<evidence type="ECO:0000256" key="2">
    <source>
        <dbReference type="ARBA" id="ARBA00001163"/>
    </source>
</evidence>
<comment type="pathway">
    <text evidence="3">Purine metabolism; urate degradation; (S)-allantoin from urate: step 3/3.</text>
</comment>
<evidence type="ECO:0000256" key="7">
    <source>
        <dbReference type="ARBA" id="ARBA00023239"/>
    </source>
</evidence>